<reference evidence="2" key="1">
    <citation type="journal article" date="1997" name="Nucleic Acids Res.">
        <title>tRNAscan-SE: a program for improved detection of transfer RNA genes in genomic sequence.</title>
        <authorList>
            <person name="Lowe T.M."/>
            <person name="Eddy S.R."/>
        </authorList>
    </citation>
    <scope>NUCLEOTIDE SEQUENCE [LARGE SCALE GENOMIC DNA]</scope>
    <source>
        <strain evidence="2">r\B97-61/B2</strain>
    </source>
</reference>
<evidence type="ECO:0000313" key="3">
    <source>
        <dbReference type="RefSeq" id="XP_017973871.1"/>
    </source>
</evidence>
<feature type="transmembrane region" description="Helical" evidence="1">
    <location>
        <begin position="86"/>
        <end position="105"/>
    </location>
</feature>
<gene>
    <name evidence="3" type="primary">LOC18604705</name>
</gene>
<keyword evidence="1" id="KW-0472">Membrane</keyword>
<evidence type="ECO:0000256" key="1">
    <source>
        <dbReference type="SAM" id="Phobius"/>
    </source>
</evidence>
<sequence length="134" mass="15586">MTPGFFMALDFGSQGLFSWLELFLIVESSPNLSWLRDVLGSFVVYFACVYFNGFSKNLGSRASTFIDLNLEQQSSWGKLWLKFSKSIAYSNFFLCCGGITSSFCFDGFQVWHFYHILFSLFYFFYLSLYFSLCM</sequence>
<dbReference type="GeneID" id="18604705"/>
<organism evidence="2 3">
    <name type="scientific">Theobroma cacao</name>
    <name type="common">Cacao</name>
    <name type="synonym">Cocoa</name>
    <dbReference type="NCBI Taxonomy" id="3641"/>
    <lineage>
        <taxon>Eukaryota</taxon>
        <taxon>Viridiplantae</taxon>
        <taxon>Streptophyta</taxon>
        <taxon>Embryophyta</taxon>
        <taxon>Tracheophyta</taxon>
        <taxon>Spermatophyta</taxon>
        <taxon>Magnoliopsida</taxon>
        <taxon>eudicotyledons</taxon>
        <taxon>Gunneridae</taxon>
        <taxon>Pentapetalae</taxon>
        <taxon>rosids</taxon>
        <taxon>malvids</taxon>
        <taxon>Malvales</taxon>
        <taxon>Malvaceae</taxon>
        <taxon>Byttnerioideae</taxon>
        <taxon>Theobroma</taxon>
    </lineage>
</organism>
<keyword evidence="1" id="KW-1133">Transmembrane helix</keyword>
<dbReference type="KEGG" id="tcc:18604705"/>
<proteinExistence type="predicted"/>
<reference evidence="3" key="2">
    <citation type="submission" date="2025-08" db="UniProtKB">
        <authorList>
            <consortium name="RefSeq"/>
        </authorList>
    </citation>
    <scope>IDENTIFICATION</scope>
</reference>
<protein>
    <submittedName>
        <fullName evidence="3">Uncharacterized protein LOC18604705 isoform X1</fullName>
    </submittedName>
</protein>
<evidence type="ECO:0000313" key="2">
    <source>
        <dbReference type="Proteomes" id="UP000694886"/>
    </source>
</evidence>
<keyword evidence="1" id="KW-0812">Transmembrane</keyword>
<feature type="transmembrane region" description="Helical" evidence="1">
    <location>
        <begin position="112"/>
        <end position="132"/>
    </location>
</feature>
<feature type="transmembrane region" description="Helical" evidence="1">
    <location>
        <begin position="38"/>
        <end position="55"/>
    </location>
</feature>
<name>A0AB32W7K9_THECC</name>
<dbReference type="Gramene" id="Tc03v2_t007440.2">
    <property type="protein sequence ID" value="Tc03v2_p007440.2"/>
    <property type="gene ID" value="Tc03v2_g007440"/>
</dbReference>
<dbReference type="RefSeq" id="XP_017973871.1">
    <property type="nucleotide sequence ID" value="XM_018118382.1"/>
</dbReference>
<accession>A0AB32W7K9</accession>
<dbReference type="Proteomes" id="UP000694886">
    <property type="component" value="Chromosome 3"/>
</dbReference>
<dbReference type="AlphaFoldDB" id="A0AB32W7K9"/>